<name>A0A1T0CKX1_9GAMM</name>
<evidence type="ECO:0000313" key="1">
    <source>
        <dbReference type="EMBL" id="OOS23006.1"/>
    </source>
</evidence>
<evidence type="ECO:0000313" key="2">
    <source>
        <dbReference type="Proteomes" id="UP000189800"/>
    </source>
</evidence>
<keyword evidence="2" id="KW-1185">Reference proteome</keyword>
<gene>
    <name evidence="1" type="ORF">B0680_08445</name>
</gene>
<dbReference type="RefSeq" id="WP_143821402.1">
    <property type="nucleotide sequence ID" value="NZ_MUYU01000022.1"/>
</dbReference>
<dbReference type="AlphaFoldDB" id="A0A1T0CKX1"/>
<evidence type="ECO:0008006" key="3">
    <source>
        <dbReference type="Google" id="ProtNLM"/>
    </source>
</evidence>
<dbReference type="OrthoDB" id="5951715at2"/>
<organism evidence="1 2">
    <name type="scientific">Moraxella pluranimalium</name>
    <dbReference type="NCBI Taxonomy" id="470453"/>
    <lineage>
        <taxon>Bacteria</taxon>
        <taxon>Pseudomonadati</taxon>
        <taxon>Pseudomonadota</taxon>
        <taxon>Gammaproteobacteria</taxon>
        <taxon>Moraxellales</taxon>
        <taxon>Moraxellaceae</taxon>
        <taxon>Moraxella</taxon>
    </lineage>
</organism>
<reference evidence="1 2" key="1">
    <citation type="submission" date="2017-02" db="EMBL/GenBank/DDBJ databases">
        <title>Draft genome sequence of Moraxella pluranimalium CCUG 54913T type strain.</title>
        <authorList>
            <person name="Salva-Serra F."/>
            <person name="Engstrom-Jakobsson H."/>
            <person name="Thorell K."/>
            <person name="Jaen-Luchoro D."/>
            <person name="Gonzales-Siles L."/>
            <person name="Karlsson R."/>
            <person name="Yazdan S."/>
            <person name="Boulund F."/>
            <person name="Johnning A."/>
            <person name="Engstrand L."/>
            <person name="Kristiansson E."/>
            <person name="Moore E."/>
        </authorList>
    </citation>
    <scope>NUCLEOTIDE SEQUENCE [LARGE SCALE GENOMIC DNA]</scope>
    <source>
        <strain evidence="1 2">CCUG 54913</strain>
    </source>
</reference>
<proteinExistence type="predicted"/>
<comment type="caution">
    <text evidence="1">The sequence shown here is derived from an EMBL/GenBank/DDBJ whole genome shotgun (WGS) entry which is preliminary data.</text>
</comment>
<protein>
    <recommendedName>
        <fullName evidence="3">Transposase zinc-ribbon domain-containing protein</fullName>
    </recommendedName>
</protein>
<dbReference type="STRING" id="470453.B0680_08445"/>
<sequence>MPKIATTNSLDNYPKLSIKQYKLCGRDDLTTTKTACNFGGYRDWFICDCGKRVGVLYLVHQWRCRHCVGALYQSQLNQPLDRLNERINRIRERLGWVRGIAHGMGDRPKGMHQKTYQRLISEYERLTKLFIGEYHDKYNPR</sequence>
<accession>A0A1T0CKX1</accession>
<dbReference type="EMBL" id="MUYU01000022">
    <property type="protein sequence ID" value="OOS23006.1"/>
    <property type="molecule type" value="Genomic_DNA"/>
</dbReference>
<dbReference type="Proteomes" id="UP000189800">
    <property type="component" value="Unassembled WGS sequence"/>
</dbReference>